<evidence type="ECO:0000256" key="5">
    <source>
        <dbReference type="ARBA" id="ARBA00023163"/>
    </source>
</evidence>
<keyword evidence="3" id="KW-0805">Transcription regulation</keyword>
<evidence type="ECO:0000256" key="3">
    <source>
        <dbReference type="ARBA" id="ARBA00023015"/>
    </source>
</evidence>
<gene>
    <name evidence="10" type="ORF">F4W18_03340</name>
</gene>
<proteinExistence type="predicted"/>
<dbReference type="SMART" id="SM00448">
    <property type="entry name" value="REC"/>
    <property type="match status" value="1"/>
</dbReference>
<dbReference type="InterPro" id="IPR001789">
    <property type="entry name" value="Sig_transdc_resp-reg_receiver"/>
</dbReference>
<dbReference type="EMBL" id="VXJS01000001">
    <property type="protein sequence ID" value="KAA8681605.1"/>
    <property type="molecule type" value="Genomic_DNA"/>
</dbReference>
<evidence type="ECO:0000256" key="4">
    <source>
        <dbReference type="ARBA" id="ARBA00023125"/>
    </source>
</evidence>
<dbReference type="Proteomes" id="UP000322521">
    <property type="component" value="Unassembled WGS sequence"/>
</dbReference>
<evidence type="ECO:0000313" key="11">
    <source>
        <dbReference type="Proteomes" id="UP000322521"/>
    </source>
</evidence>
<evidence type="ECO:0000256" key="7">
    <source>
        <dbReference type="PROSITE-ProRule" id="PRU01091"/>
    </source>
</evidence>
<dbReference type="Gene3D" id="3.40.50.2300">
    <property type="match status" value="1"/>
</dbReference>
<dbReference type="SUPFAM" id="SSF46894">
    <property type="entry name" value="C-terminal effector domain of the bipartite response regulators"/>
    <property type="match status" value="1"/>
</dbReference>
<dbReference type="PANTHER" id="PTHR48111:SF1">
    <property type="entry name" value="TWO-COMPONENT RESPONSE REGULATOR ORR33"/>
    <property type="match status" value="1"/>
</dbReference>
<dbReference type="GO" id="GO:0000976">
    <property type="term" value="F:transcription cis-regulatory region binding"/>
    <property type="evidence" value="ECO:0007669"/>
    <property type="project" value="TreeGrafter"/>
</dbReference>
<evidence type="ECO:0000313" key="10">
    <source>
        <dbReference type="EMBL" id="KAA8681605.1"/>
    </source>
</evidence>
<keyword evidence="11" id="KW-1185">Reference proteome</keyword>
<dbReference type="CDD" id="cd17574">
    <property type="entry name" value="REC_OmpR"/>
    <property type="match status" value="1"/>
</dbReference>
<keyword evidence="1 6" id="KW-0597">Phosphoprotein</keyword>
<dbReference type="CDD" id="cd00383">
    <property type="entry name" value="trans_reg_C"/>
    <property type="match status" value="1"/>
</dbReference>
<keyword evidence="5" id="KW-0804">Transcription</keyword>
<dbReference type="Pfam" id="PF00486">
    <property type="entry name" value="Trans_reg_C"/>
    <property type="match status" value="1"/>
</dbReference>
<feature type="domain" description="Response regulatory" evidence="8">
    <location>
        <begin position="5"/>
        <end position="118"/>
    </location>
</feature>
<dbReference type="GO" id="GO:0006355">
    <property type="term" value="P:regulation of DNA-templated transcription"/>
    <property type="evidence" value="ECO:0007669"/>
    <property type="project" value="InterPro"/>
</dbReference>
<dbReference type="PROSITE" id="PS50110">
    <property type="entry name" value="RESPONSE_REGULATORY"/>
    <property type="match status" value="1"/>
</dbReference>
<organism evidence="10 11">
    <name type="scientific">Vibrio gigantis</name>
    <dbReference type="NCBI Taxonomy" id="296199"/>
    <lineage>
        <taxon>Bacteria</taxon>
        <taxon>Pseudomonadati</taxon>
        <taxon>Pseudomonadota</taxon>
        <taxon>Gammaproteobacteria</taxon>
        <taxon>Vibrionales</taxon>
        <taxon>Vibrionaceae</taxon>
        <taxon>Vibrio</taxon>
    </lineage>
</organism>
<name>A0A5M9P609_9VIBR</name>
<dbReference type="SMART" id="SM00862">
    <property type="entry name" value="Trans_reg_C"/>
    <property type="match status" value="1"/>
</dbReference>
<evidence type="ECO:0000256" key="1">
    <source>
        <dbReference type="ARBA" id="ARBA00022553"/>
    </source>
</evidence>
<dbReference type="PANTHER" id="PTHR48111">
    <property type="entry name" value="REGULATOR OF RPOS"/>
    <property type="match status" value="1"/>
</dbReference>
<feature type="modified residue" description="4-aspartylphosphate" evidence="6">
    <location>
        <position position="54"/>
    </location>
</feature>
<reference evidence="10 11" key="1">
    <citation type="submission" date="2019-09" db="EMBL/GenBank/DDBJ databases">
        <title>Draft genome sequence of various Type strains from the CCUG.</title>
        <authorList>
            <person name="Pineiro-Iglesias B."/>
            <person name="Tunovic T."/>
            <person name="Unosson C."/>
            <person name="Inganas E."/>
            <person name="Ohlen M."/>
            <person name="Cardew S."/>
            <person name="Jensie-Markopoulos S."/>
            <person name="Salva-Serra F."/>
            <person name="Jaen-Luchoro D."/>
            <person name="Karlsson R."/>
            <person name="Svensson-Stadler L."/>
            <person name="Chun J."/>
            <person name="Moore E."/>
        </authorList>
    </citation>
    <scope>NUCLEOTIDE SEQUENCE [LARGE SCALE GENOMIC DNA]</scope>
    <source>
        <strain evidence="10 11">CCUG 56969T</strain>
    </source>
</reference>
<keyword evidence="2" id="KW-0902">Two-component regulatory system</keyword>
<dbReference type="InterPro" id="IPR036388">
    <property type="entry name" value="WH-like_DNA-bd_sf"/>
</dbReference>
<dbReference type="InterPro" id="IPR016032">
    <property type="entry name" value="Sig_transdc_resp-reg_C-effctor"/>
</dbReference>
<dbReference type="InterPro" id="IPR011006">
    <property type="entry name" value="CheY-like_superfamily"/>
</dbReference>
<evidence type="ECO:0000259" key="8">
    <source>
        <dbReference type="PROSITE" id="PS50110"/>
    </source>
</evidence>
<dbReference type="RefSeq" id="WP_086714395.1">
    <property type="nucleotide sequence ID" value="NZ_AP025493.1"/>
</dbReference>
<dbReference type="GO" id="GO:0032993">
    <property type="term" value="C:protein-DNA complex"/>
    <property type="evidence" value="ECO:0007669"/>
    <property type="project" value="TreeGrafter"/>
</dbReference>
<comment type="caution">
    <text evidence="10">The sequence shown here is derived from an EMBL/GenBank/DDBJ whole genome shotgun (WGS) entry which is preliminary data.</text>
</comment>
<dbReference type="PROSITE" id="PS51755">
    <property type="entry name" value="OMPR_PHOB"/>
    <property type="match status" value="1"/>
</dbReference>
<dbReference type="SUPFAM" id="SSF52172">
    <property type="entry name" value="CheY-like"/>
    <property type="match status" value="1"/>
</dbReference>
<sequence length="235" mass="26589">MSKGKILIVEDDLEIRRLVQMYLEADDYEVHAIDDGADAIQIIQDVHPDLVLLDLMLPGMNGADICVKAKQFYQGMILVLTASEEEMSEVSLLRFGADDYMTKPVRGHVLLARIEALLRRKEGRLLRSAKPEFSLPNKFPYAFQIDEIKKIVACQGQDLQLTAAQFEILQILIDNKGDIVSREQCCQLLRGMEHGFNDRSVDMRISGLRKKLASAKCSGTMIRTIRNKGYMLVDD</sequence>
<evidence type="ECO:0000259" key="9">
    <source>
        <dbReference type="PROSITE" id="PS51755"/>
    </source>
</evidence>
<dbReference type="AlphaFoldDB" id="A0A5M9P609"/>
<dbReference type="OrthoDB" id="9802426at2"/>
<evidence type="ECO:0000256" key="6">
    <source>
        <dbReference type="PROSITE-ProRule" id="PRU00169"/>
    </source>
</evidence>
<dbReference type="InterPro" id="IPR039420">
    <property type="entry name" value="WalR-like"/>
</dbReference>
<feature type="domain" description="OmpR/PhoB-type" evidence="9">
    <location>
        <begin position="130"/>
        <end position="234"/>
    </location>
</feature>
<dbReference type="Pfam" id="PF00072">
    <property type="entry name" value="Response_reg"/>
    <property type="match status" value="1"/>
</dbReference>
<keyword evidence="4 7" id="KW-0238">DNA-binding</keyword>
<accession>A0A5M9P609</accession>
<dbReference type="Gene3D" id="1.10.10.10">
    <property type="entry name" value="Winged helix-like DNA-binding domain superfamily/Winged helix DNA-binding domain"/>
    <property type="match status" value="1"/>
</dbReference>
<protein>
    <submittedName>
        <fullName evidence="10">Response regulator transcription factor</fullName>
    </submittedName>
</protein>
<dbReference type="InterPro" id="IPR001867">
    <property type="entry name" value="OmpR/PhoB-type_DNA-bd"/>
</dbReference>
<dbReference type="GO" id="GO:0000156">
    <property type="term" value="F:phosphorelay response regulator activity"/>
    <property type="evidence" value="ECO:0007669"/>
    <property type="project" value="TreeGrafter"/>
</dbReference>
<dbReference type="GO" id="GO:0005829">
    <property type="term" value="C:cytosol"/>
    <property type="evidence" value="ECO:0007669"/>
    <property type="project" value="TreeGrafter"/>
</dbReference>
<feature type="DNA-binding region" description="OmpR/PhoB-type" evidence="7">
    <location>
        <begin position="130"/>
        <end position="234"/>
    </location>
</feature>
<evidence type="ECO:0000256" key="2">
    <source>
        <dbReference type="ARBA" id="ARBA00023012"/>
    </source>
</evidence>